<organism evidence="1 2">
    <name type="scientific">Manihot esculenta</name>
    <name type="common">Cassava</name>
    <name type="synonym">Jatropha manihot</name>
    <dbReference type="NCBI Taxonomy" id="3983"/>
    <lineage>
        <taxon>Eukaryota</taxon>
        <taxon>Viridiplantae</taxon>
        <taxon>Streptophyta</taxon>
        <taxon>Embryophyta</taxon>
        <taxon>Tracheophyta</taxon>
        <taxon>Spermatophyta</taxon>
        <taxon>Magnoliopsida</taxon>
        <taxon>eudicotyledons</taxon>
        <taxon>Gunneridae</taxon>
        <taxon>Pentapetalae</taxon>
        <taxon>rosids</taxon>
        <taxon>fabids</taxon>
        <taxon>Malpighiales</taxon>
        <taxon>Euphorbiaceae</taxon>
        <taxon>Crotonoideae</taxon>
        <taxon>Manihoteae</taxon>
        <taxon>Manihot</taxon>
    </lineage>
</organism>
<proteinExistence type="predicted"/>
<sequence>METGKITVEKVNGKSTVTRCFSKYPLKFIIPMKVVPSKTDAVWIYTLTYGGGIVSVYKSLGSKCSEQFLEARIGSDSLLAVIPDPVTCFSTARYSQKQVFRVLSDSSLVIVDWITSGRHESGEKWDFEFYKSTNNIFLDHDQPLFLDTVFLEQGKIATITERMHGYQVVAMVIILGPKLKHIQTQVQENVKRIMSEQLHMPFTGLGGHTKSNSSICFTKPPFIASCSLFGPKGVGVVVRIGALTTESVYKFLQQQLAGLEPLIGVLPYR</sequence>
<protein>
    <submittedName>
        <fullName evidence="1">Uncharacterized protein</fullName>
    </submittedName>
</protein>
<keyword evidence="2" id="KW-1185">Reference proteome</keyword>
<name>A0ACB7HXL9_MANES</name>
<gene>
    <name evidence="1" type="ORF">MANES_03G074100v8</name>
</gene>
<reference evidence="2" key="1">
    <citation type="journal article" date="2016" name="Nat. Biotechnol.">
        <title>Sequencing wild and cultivated cassava and related species reveals extensive interspecific hybridization and genetic diversity.</title>
        <authorList>
            <person name="Bredeson J.V."/>
            <person name="Lyons J.B."/>
            <person name="Prochnik S.E."/>
            <person name="Wu G.A."/>
            <person name="Ha C.M."/>
            <person name="Edsinger-Gonzales E."/>
            <person name="Grimwood J."/>
            <person name="Schmutz J."/>
            <person name="Rabbi I.Y."/>
            <person name="Egesi C."/>
            <person name="Nauluvula P."/>
            <person name="Lebot V."/>
            <person name="Ndunguru J."/>
            <person name="Mkamilo G."/>
            <person name="Bart R.S."/>
            <person name="Setter T.L."/>
            <person name="Gleadow R.M."/>
            <person name="Kulakow P."/>
            <person name="Ferguson M.E."/>
            <person name="Rounsley S."/>
            <person name="Rokhsar D.S."/>
        </authorList>
    </citation>
    <scope>NUCLEOTIDE SEQUENCE [LARGE SCALE GENOMIC DNA]</scope>
    <source>
        <strain evidence="2">cv. AM560-2</strain>
    </source>
</reference>
<accession>A0ACB7HXL9</accession>
<evidence type="ECO:0000313" key="1">
    <source>
        <dbReference type="EMBL" id="KAG8657527.1"/>
    </source>
</evidence>
<dbReference type="Proteomes" id="UP000091857">
    <property type="component" value="Chromosome 3"/>
</dbReference>
<dbReference type="EMBL" id="CM004389">
    <property type="protein sequence ID" value="KAG8657527.1"/>
    <property type="molecule type" value="Genomic_DNA"/>
</dbReference>
<comment type="caution">
    <text evidence="1">The sequence shown here is derived from an EMBL/GenBank/DDBJ whole genome shotgun (WGS) entry which is preliminary data.</text>
</comment>
<evidence type="ECO:0000313" key="2">
    <source>
        <dbReference type="Proteomes" id="UP000091857"/>
    </source>
</evidence>